<dbReference type="InterPro" id="IPR038765">
    <property type="entry name" value="Papain-like_cys_pep_sf"/>
</dbReference>
<gene>
    <name evidence="2" type="ORF">SDRG_12389</name>
</gene>
<keyword evidence="3" id="KW-1185">Reference proteome</keyword>
<dbReference type="STRING" id="1156394.T0RIX8"/>
<organism evidence="2 3">
    <name type="scientific">Saprolegnia diclina (strain VS20)</name>
    <dbReference type="NCBI Taxonomy" id="1156394"/>
    <lineage>
        <taxon>Eukaryota</taxon>
        <taxon>Sar</taxon>
        <taxon>Stramenopiles</taxon>
        <taxon>Oomycota</taxon>
        <taxon>Saprolegniomycetes</taxon>
        <taxon>Saprolegniales</taxon>
        <taxon>Saprolegniaceae</taxon>
        <taxon>Saprolegnia</taxon>
    </lineage>
</organism>
<dbReference type="OMA" id="ERTIHTQ"/>
<dbReference type="OrthoDB" id="10453788at2759"/>
<dbReference type="SUPFAM" id="SSF54001">
    <property type="entry name" value="Cysteine proteinases"/>
    <property type="match status" value="1"/>
</dbReference>
<sequence>MALTRANGEFIDDKLAVVETQAQATVATLKELRDAHRVLNRFDVEAERDDALRANRALQRAKTALERENTELKAKLAALTRDRDEIRFKFDELLLDVRYSVKSATYDRGEGDFPAASGRAIASHVVGKRTSDGPAATSAAVKRSRRYGAGADKEEAVASVALFPASAPAEMAPLSDVARLEAGMDLTMNLVDRFLSELQDDLCAATKSYCRILPASVLSSLMGSGAPPPSPAAYLDILSTEIVVLPLLQEDHWSVTMVFRLDAATTTPATIAFFDTYDSVHRERTIHTQVRNFLAAVQRTSRPRSDAPLNLLEGFAKVPLQREPHDSGVLMLLYVQTALLAYSRARMQRESLGVPSPGINFDALCTWLHRAMGRVPGMVQKKRNAMLATLQCRM</sequence>
<dbReference type="RefSeq" id="XP_008616681.1">
    <property type="nucleotide sequence ID" value="XM_008618459.1"/>
</dbReference>
<reference evidence="2 3" key="1">
    <citation type="submission" date="2012-04" db="EMBL/GenBank/DDBJ databases">
        <title>The Genome Sequence of Saprolegnia declina VS20.</title>
        <authorList>
            <consortium name="The Broad Institute Genome Sequencing Platform"/>
            <person name="Russ C."/>
            <person name="Nusbaum C."/>
            <person name="Tyler B."/>
            <person name="van West P."/>
            <person name="Dieguez-Uribeondo J."/>
            <person name="de Bruijn I."/>
            <person name="Tripathy S."/>
            <person name="Jiang R."/>
            <person name="Young S.K."/>
            <person name="Zeng Q."/>
            <person name="Gargeya S."/>
            <person name="Fitzgerald M."/>
            <person name="Haas B."/>
            <person name="Abouelleil A."/>
            <person name="Alvarado L."/>
            <person name="Arachchi H.M."/>
            <person name="Berlin A."/>
            <person name="Chapman S.B."/>
            <person name="Goldberg J."/>
            <person name="Griggs A."/>
            <person name="Gujja S."/>
            <person name="Hansen M."/>
            <person name="Howarth C."/>
            <person name="Imamovic A."/>
            <person name="Larimer J."/>
            <person name="McCowen C."/>
            <person name="Montmayeur A."/>
            <person name="Murphy C."/>
            <person name="Neiman D."/>
            <person name="Pearson M."/>
            <person name="Priest M."/>
            <person name="Roberts A."/>
            <person name="Saif S."/>
            <person name="Shea T."/>
            <person name="Sisk P."/>
            <person name="Sykes S."/>
            <person name="Wortman J."/>
            <person name="Nusbaum C."/>
            <person name="Birren B."/>
        </authorList>
    </citation>
    <scope>NUCLEOTIDE SEQUENCE [LARGE SCALE GENOMIC DNA]</scope>
    <source>
        <strain evidence="2 3">VS20</strain>
    </source>
</reference>
<evidence type="ECO:0000313" key="2">
    <source>
        <dbReference type="EMBL" id="EQC29842.1"/>
    </source>
</evidence>
<evidence type="ECO:0000313" key="3">
    <source>
        <dbReference type="Proteomes" id="UP000030762"/>
    </source>
</evidence>
<proteinExistence type="predicted"/>
<evidence type="ECO:0000256" key="1">
    <source>
        <dbReference type="SAM" id="Coils"/>
    </source>
</evidence>
<dbReference type="Gene3D" id="3.40.395.10">
    <property type="entry name" value="Adenoviral Proteinase, Chain A"/>
    <property type="match status" value="1"/>
</dbReference>
<dbReference type="Proteomes" id="UP000030762">
    <property type="component" value="Unassembled WGS sequence"/>
</dbReference>
<dbReference type="GeneID" id="19953116"/>
<keyword evidence="1" id="KW-0175">Coiled coil</keyword>
<evidence type="ECO:0008006" key="4">
    <source>
        <dbReference type="Google" id="ProtNLM"/>
    </source>
</evidence>
<dbReference type="InParanoid" id="T0RIX8"/>
<dbReference type="AlphaFoldDB" id="T0RIX8"/>
<dbReference type="EMBL" id="JH767180">
    <property type="protein sequence ID" value="EQC29842.1"/>
    <property type="molecule type" value="Genomic_DNA"/>
</dbReference>
<protein>
    <recommendedName>
        <fullName evidence="4">Ubiquitin-like protease family profile domain-containing protein</fullName>
    </recommendedName>
</protein>
<name>T0RIX8_SAPDV</name>
<dbReference type="VEuPathDB" id="FungiDB:SDRG_12389"/>
<feature type="coiled-coil region" evidence="1">
    <location>
        <begin position="48"/>
        <end position="89"/>
    </location>
</feature>
<accession>T0RIX8</accession>